<dbReference type="Proteomes" id="UP000799640">
    <property type="component" value="Unassembled WGS sequence"/>
</dbReference>
<keyword evidence="1" id="KW-1133">Transmembrane helix</keyword>
<reference evidence="2" key="1">
    <citation type="journal article" date="2020" name="Stud. Mycol.">
        <title>101 Dothideomycetes genomes: a test case for predicting lifestyles and emergence of pathogens.</title>
        <authorList>
            <person name="Haridas S."/>
            <person name="Albert R."/>
            <person name="Binder M."/>
            <person name="Bloem J."/>
            <person name="Labutti K."/>
            <person name="Salamov A."/>
            <person name="Andreopoulos B."/>
            <person name="Baker S."/>
            <person name="Barry K."/>
            <person name="Bills G."/>
            <person name="Bluhm B."/>
            <person name="Cannon C."/>
            <person name="Castanera R."/>
            <person name="Culley D."/>
            <person name="Daum C."/>
            <person name="Ezra D."/>
            <person name="Gonzalez J."/>
            <person name="Henrissat B."/>
            <person name="Kuo A."/>
            <person name="Liang C."/>
            <person name="Lipzen A."/>
            <person name="Lutzoni F."/>
            <person name="Magnuson J."/>
            <person name="Mondo S."/>
            <person name="Nolan M."/>
            <person name="Ohm R."/>
            <person name="Pangilinan J."/>
            <person name="Park H.-J."/>
            <person name="Ramirez L."/>
            <person name="Alfaro M."/>
            <person name="Sun H."/>
            <person name="Tritt A."/>
            <person name="Yoshinaga Y."/>
            <person name="Zwiers L.-H."/>
            <person name="Turgeon B."/>
            <person name="Goodwin S."/>
            <person name="Spatafora J."/>
            <person name="Crous P."/>
            <person name="Grigoriev I."/>
        </authorList>
    </citation>
    <scope>NUCLEOTIDE SEQUENCE</scope>
    <source>
        <strain evidence="2">CBS 262.69</strain>
    </source>
</reference>
<dbReference type="AlphaFoldDB" id="A0A6G1I9P3"/>
<keyword evidence="3" id="KW-1185">Reference proteome</keyword>
<dbReference type="EMBL" id="ML996688">
    <property type="protein sequence ID" value="KAF2404705.1"/>
    <property type="molecule type" value="Genomic_DNA"/>
</dbReference>
<accession>A0A6G1I9P3</accession>
<protein>
    <submittedName>
        <fullName evidence="2">Uncharacterized protein</fullName>
    </submittedName>
</protein>
<keyword evidence="1" id="KW-0472">Membrane</keyword>
<sequence>MRGRGEWREVGWSTCASEDFSSGDAMLRFPARCSAATAAGCLGRYSLMLLAEGREGVGDSGARRRGEVMRNAGRGGGRVQSILARMMEDDGVVCRYFTIPALLALVCCGMLLATLGMTGGSWLCIVDE</sequence>
<feature type="transmembrane region" description="Helical" evidence="1">
    <location>
        <begin position="93"/>
        <end position="113"/>
    </location>
</feature>
<proteinExistence type="predicted"/>
<evidence type="ECO:0000313" key="3">
    <source>
        <dbReference type="Proteomes" id="UP000799640"/>
    </source>
</evidence>
<evidence type="ECO:0000313" key="2">
    <source>
        <dbReference type="EMBL" id="KAF2404705.1"/>
    </source>
</evidence>
<gene>
    <name evidence="2" type="ORF">EJ06DRAFT_216469</name>
</gene>
<evidence type="ECO:0000256" key="1">
    <source>
        <dbReference type="SAM" id="Phobius"/>
    </source>
</evidence>
<keyword evidence="1" id="KW-0812">Transmembrane</keyword>
<organism evidence="2 3">
    <name type="scientific">Trichodelitschia bisporula</name>
    <dbReference type="NCBI Taxonomy" id="703511"/>
    <lineage>
        <taxon>Eukaryota</taxon>
        <taxon>Fungi</taxon>
        <taxon>Dikarya</taxon>
        <taxon>Ascomycota</taxon>
        <taxon>Pezizomycotina</taxon>
        <taxon>Dothideomycetes</taxon>
        <taxon>Dothideomycetes incertae sedis</taxon>
        <taxon>Phaeotrichales</taxon>
        <taxon>Phaeotrichaceae</taxon>
        <taxon>Trichodelitschia</taxon>
    </lineage>
</organism>
<name>A0A6G1I9P3_9PEZI</name>